<dbReference type="Pfam" id="PF04365">
    <property type="entry name" value="BrnT_toxin"/>
    <property type="match status" value="1"/>
</dbReference>
<dbReference type="Gene3D" id="3.10.450.530">
    <property type="entry name" value="Ribonuclease toxin, BrnT, of type II toxin-antitoxin system"/>
    <property type="match status" value="1"/>
</dbReference>
<sequence>MKKQFSKFIWDARKERDNISKHKIDFTKALRVFLDPKRKIFIDSKHSEKEERYFCIGKVDDKIVTVRFTYRSNKIRIIGAGYWRKGGKYYEEKS</sequence>
<dbReference type="Proteomes" id="UP000182278">
    <property type="component" value="Unassembled WGS sequence"/>
</dbReference>
<name>A0A1J4SCJ4_9BACT</name>
<evidence type="ECO:0008006" key="3">
    <source>
        <dbReference type="Google" id="ProtNLM"/>
    </source>
</evidence>
<dbReference type="AlphaFoldDB" id="A0A1J4SCJ4"/>
<dbReference type="STRING" id="1817893.AUJ66_06425"/>
<gene>
    <name evidence="1" type="ORF">AUJ66_06425</name>
</gene>
<dbReference type="EMBL" id="MNUO01000098">
    <property type="protein sequence ID" value="OIN96388.1"/>
    <property type="molecule type" value="Genomic_DNA"/>
</dbReference>
<reference evidence="1 2" key="1">
    <citation type="journal article" date="2016" name="Environ. Microbiol.">
        <title>Genomic resolution of a cold subsurface aquifer community provides metabolic insights for novel microbes adapted to high CO concentrations.</title>
        <authorList>
            <person name="Probst A.J."/>
            <person name="Castelle C.J."/>
            <person name="Singh A."/>
            <person name="Brown C.T."/>
            <person name="Anantharaman K."/>
            <person name="Sharon I."/>
            <person name="Hug L.A."/>
            <person name="Burstein D."/>
            <person name="Emerson J.B."/>
            <person name="Thomas B.C."/>
            <person name="Banfield J.F."/>
        </authorList>
    </citation>
    <scope>NUCLEOTIDE SEQUENCE [LARGE SCALE GENOMIC DNA]</scope>
    <source>
        <strain evidence="1">CG1_02_38_46</strain>
    </source>
</reference>
<comment type="caution">
    <text evidence="1">The sequence shown here is derived from an EMBL/GenBank/DDBJ whole genome shotgun (WGS) entry which is preliminary data.</text>
</comment>
<evidence type="ECO:0000313" key="1">
    <source>
        <dbReference type="EMBL" id="OIN96388.1"/>
    </source>
</evidence>
<organism evidence="1 2">
    <name type="scientific">Candidatus Desantisbacteria bacterium CG1_02_38_46</name>
    <dbReference type="NCBI Taxonomy" id="1817893"/>
    <lineage>
        <taxon>Bacteria</taxon>
        <taxon>Candidatus Desantisiibacteriota</taxon>
    </lineage>
</organism>
<dbReference type="InterPro" id="IPR038573">
    <property type="entry name" value="BrnT_sf"/>
</dbReference>
<proteinExistence type="predicted"/>
<evidence type="ECO:0000313" key="2">
    <source>
        <dbReference type="Proteomes" id="UP000182278"/>
    </source>
</evidence>
<dbReference type="InterPro" id="IPR007460">
    <property type="entry name" value="BrnT_toxin"/>
</dbReference>
<protein>
    <recommendedName>
        <fullName evidence="3">BrnT family toxin</fullName>
    </recommendedName>
</protein>
<accession>A0A1J4SCJ4</accession>